<evidence type="ECO:0000256" key="1">
    <source>
        <dbReference type="ARBA" id="ARBA00022614"/>
    </source>
</evidence>
<proteinExistence type="predicted"/>
<feature type="non-terminal residue" evidence="4">
    <location>
        <position position="1"/>
    </location>
</feature>
<gene>
    <name evidence="4" type="ORF">MNOR_LOCUS26623</name>
</gene>
<dbReference type="Proteomes" id="UP001497623">
    <property type="component" value="Unassembled WGS sequence"/>
</dbReference>
<dbReference type="GO" id="GO:0005886">
    <property type="term" value="C:plasma membrane"/>
    <property type="evidence" value="ECO:0007669"/>
    <property type="project" value="TreeGrafter"/>
</dbReference>
<evidence type="ECO:0000313" key="5">
    <source>
        <dbReference type="Proteomes" id="UP001497623"/>
    </source>
</evidence>
<reference evidence="4 5" key="1">
    <citation type="submission" date="2024-05" db="EMBL/GenBank/DDBJ databases">
        <authorList>
            <person name="Wallberg A."/>
        </authorList>
    </citation>
    <scope>NUCLEOTIDE SEQUENCE [LARGE SCALE GENOMIC DNA]</scope>
</reference>
<dbReference type="Gene3D" id="3.80.10.10">
    <property type="entry name" value="Ribonuclease Inhibitor"/>
    <property type="match status" value="1"/>
</dbReference>
<dbReference type="EMBL" id="CAXKWB010026838">
    <property type="protein sequence ID" value="CAL4130714.1"/>
    <property type="molecule type" value="Genomic_DNA"/>
</dbReference>
<evidence type="ECO:0000256" key="3">
    <source>
        <dbReference type="ARBA" id="ARBA00022737"/>
    </source>
</evidence>
<evidence type="ECO:0000313" key="4">
    <source>
        <dbReference type="EMBL" id="CAL4130714.1"/>
    </source>
</evidence>
<accession>A0AAV2RQI5</accession>
<dbReference type="InterPro" id="IPR050541">
    <property type="entry name" value="LRR_TM_domain-containing"/>
</dbReference>
<comment type="caution">
    <text evidence="4">The sequence shown here is derived from an EMBL/GenBank/DDBJ whole genome shotgun (WGS) entry which is preliminary data.</text>
</comment>
<keyword evidence="3" id="KW-0677">Repeat</keyword>
<protein>
    <submittedName>
        <fullName evidence="4">Uncharacterized protein</fullName>
    </submittedName>
</protein>
<sequence length="141" mass="15348">SNTPNIVGTFQNLPNLKDIAIGWNSLTIIPTNFIKTGSTRLESISLTFNAIISVEPGAFDIVEGMRINMTSNSLSTLDEDTWGPFLVGGVLLYATDNPLSCGCDIAWLFKEEQSLGQVSKDTTCSDGENIYNLDPSIFDFC</sequence>
<dbReference type="InterPro" id="IPR032675">
    <property type="entry name" value="LRR_dom_sf"/>
</dbReference>
<dbReference type="PANTHER" id="PTHR24369:SF210">
    <property type="entry name" value="CHAOPTIN-RELATED"/>
    <property type="match status" value="1"/>
</dbReference>
<dbReference type="SUPFAM" id="SSF52058">
    <property type="entry name" value="L domain-like"/>
    <property type="match status" value="1"/>
</dbReference>
<name>A0AAV2RQI5_MEGNR</name>
<keyword evidence="1" id="KW-0433">Leucine-rich repeat</keyword>
<keyword evidence="2" id="KW-0732">Signal</keyword>
<organism evidence="4 5">
    <name type="scientific">Meganyctiphanes norvegica</name>
    <name type="common">Northern krill</name>
    <name type="synonym">Thysanopoda norvegica</name>
    <dbReference type="NCBI Taxonomy" id="48144"/>
    <lineage>
        <taxon>Eukaryota</taxon>
        <taxon>Metazoa</taxon>
        <taxon>Ecdysozoa</taxon>
        <taxon>Arthropoda</taxon>
        <taxon>Crustacea</taxon>
        <taxon>Multicrustacea</taxon>
        <taxon>Malacostraca</taxon>
        <taxon>Eumalacostraca</taxon>
        <taxon>Eucarida</taxon>
        <taxon>Euphausiacea</taxon>
        <taxon>Euphausiidae</taxon>
        <taxon>Meganyctiphanes</taxon>
    </lineage>
</organism>
<dbReference type="PANTHER" id="PTHR24369">
    <property type="entry name" value="ANTIGEN BSP, PUTATIVE-RELATED"/>
    <property type="match status" value="1"/>
</dbReference>
<evidence type="ECO:0000256" key="2">
    <source>
        <dbReference type="ARBA" id="ARBA00022729"/>
    </source>
</evidence>
<keyword evidence="5" id="KW-1185">Reference proteome</keyword>
<dbReference type="AlphaFoldDB" id="A0AAV2RQI5"/>